<dbReference type="InterPro" id="IPR008269">
    <property type="entry name" value="Lon_proteolytic"/>
</dbReference>
<accession>A0A4R5TSA3</accession>
<feature type="active site" evidence="1">
    <location>
        <position position="234"/>
    </location>
</feature>
<proteinExistence type="inferred from homology"/>
<keyword evidence="1" id="KW-0378">Hydrolase</keyword>
<dbReference type="GO" id="GO:0006508">
    <property type="term" value="P:proteolysis"/>
    <property type="evidence" value="ECO:0007669"/>
    <property type="project" value="UniProtKB-KW"/>
</dbReference>
<dbReference type="AlphaFoldDB" id="A0A4R5TSA3"/>
<dbReference type="PROSITE" id="PS51786">
    <property type="entry name" value="LON_PROTEOLYTIC"/>
    <property type="match status" value="1"/>
</dbReference>
<dbReference type="EMBL" id="SMTK01000006">
    <property type="protein sequence ID" value="TDK23700.1"/>
    <property type="molecule type" value="Genomic_DNA"/>
</dbReference>
<evidence type="ECO:0000313" key="4">
    <source>
        <dbReference type="Proteomes" id="UP000295411"/>
    </source>
</evidence>
<dbReference type="SUPFAM" id="SSF54211">
    <property type="entry name" value="Ribosomal protein S5 domain 2-like"/>
    <property type="match status" value="1"/>
</dbReference>
<protein>
    <recommendedName>
        <fullName evidence="1">endopeptidase La</fullName>
        <ecNumber evidence="1">3.4.21.53</ecNumber>
    </recommendedName>
</protein>
<dbReference type="InterPro" id="IPR020568">
    <property type="entry name" value="Ribosomal_Su5_D2-typ_SF"/>
</dbReference>
<dbReference type="OrthoDB" id="2356897at2"/>
<dbReference type="Pfam" id="PF13180">
    <property type="entry name" value="PDZ_2"/>
    <property type="match status" value="1"/>
</dbReference>
<evidence type="ECO:0000259" key="2">
    <source>
        <dbReference type="PROSITE" id="PS51786"/>
    </source>
</evidence>
<dbReference type="EC" id="3.4.21.53" evidence="1"/>
<comment type="caution">
    <text evidence="3">The sequence shown here is derived from an EMBL/GenBank/DDBJ whole genome shotgun (WGS) entry which is preliminary data.</text>
</comment>
<sequence length="340" mass="34826">MVTSGALALMLGAAAVLLPAPYVLEAPGPTFNTIGEARSQPLIKISGRETFDPEGELDLTTVYVSGGPNGDVSIFDAFRAWIDPDQTVSPEELVYAPGTTRSDIEERNTVSMISSQESAIAAALGHLDIPYEESLTVVELAEASASAGVLEPGDTITSIDGAPVRNIDTLRTALTDAAGAGVDLEVLRGGSAEELSVTPKRSPEGNYQLGVLLTSEFNFPFDVTIALDNVGGPSAGSMFALGIIDMLTEGDLTGGRHFAGTGTIDSTGAIGRIGGIQQKLVGAHENGAEFFLAPAENCAEVVGHVPDGLKVVKVSTLEEAVNAVEVLGSGGDGGGLPTCS</sequence>
<name>A0A4R5TSA3_9MICC</name>
<evidence type="ECO:0000313" key="3">
    <source>
        <dbReference type="EMBL" id="TDK23700.1"/>
    </source>
</evidence>
<dbReference type="GO" id="GO:0004252">
    <property type="term" value="F:serine-type endopeptidase activity"/>
    <property type="evidence" value="ECO:0007669"/>
    <property type="project" value="UniProtKB-UniRule"/>
</dbReference>
<dbReference type="InterPro" id="IPR027065">
    <property type="entry name" value="Lon_Prtase"/>
</dbReference>
<keyword evidence="4" id="KW-1185">Reference proteome</keyword>
<feature type="domain" description="Lon proteolytic" evidence="2">
    <location>
        <begin position="229"/>
        <end position="327"/>
    </location>
</feature>
<comment type="catalytic activity">
    <reaction evidence="1">
        <text>Hydrolysis of proteins in presence of ATP.</text>
        <dbReference type="EC" id="3.4.21.53"/>
    </reaction>
</comment>
<comment type="similarity">
    <text evidence="1">Belongs to the peptidase S16 family.</text>
</comment>
<dbReference type="GO" id="GO:0005524">
    <property type="term" value="F:ATP binding"/>
    <property type="evidence" value="ECO:0007669"/>
    <property type="project" value="InterPro"/>
</dbReference>
<keyword evidence="1" id="KW-0720">Serine protease</keyword>
<dbReference type="InterPro" id="IPR036034">
    <property type="entry name" value="PDZ_sf"/>
</dbReference>
<feature type="active site" evidence="1">
    <location>
        <position position="279"/>
    </location>
</feature>
<keyword evidence="1" id="KW-0645">Protease</keyword>
<dbReference type="PANTHER" id="PTHR10046">
    <property type="entry name" value="ATP DEPENDENT LON PROTEASE FAMILY MEMBER"/>
    <property type="match status" value="1"/>
</dbReference>
<evidence type="ECO:0000256" key="1">
    <source>
        <dbReference type="PROSITE-ProRule" id="PRU01122"/>
    </source>
</evidence>
<dbReference type="GO" id="GO:0030163">
    <property type="term" value="P:protein catabolic process"/>
    <property type="evidence" value="ECO:0007669"/>
    <property type="project" value="InterPro"/>
</dbReference>
<organism evidence="3 4">
    <name type="scientific">Arthrobacter crusticola</name>
    <dbReference type="NCBI Taxonomy" id="2547960"/>
    <lineage>
        <taxon>Bacteria</taxon>
        <taxon>Bacillati</taxon>
        <taxon>Actinomycetota</taxon>
        <taxon>Actinomycetes</taxon>
        <taxon>Micrococcales</taxon>
        <taxon>Micrococcaceae</taxon>
        <taxon>Arthrobacter</taxon>
    </lineage>
</organism>
<dbReference type="Gene3D" id="2.30.42.10">
    <property type="match status" value="1"/>
</dbReference>
<dbReference type="InterPro" id="IPR014721">
    <property type="entry name" value="Ribsml_uS5_D2-typ_fold_subgr"/>
</dbReference>
<dbReference type="Pfam" id="PF05362">
    <property type="entry name" value="Lon_C"/>
    <property type="match status" value="1"/>
</dbReference>
<dbReference type="InterPro" id="IPR001478">
    <property type="entry name" value="PDZ"/>
</dbReference>
<reference evidence="3 4" key="1">
    <citation type="submission" date="2019-03" db="EMBL/GenBank/DDBJ databases">
        <title>Arthrobacter sp. nov., an bacterium isolated from biocrust in Mu Us Desert.</title>
        <authorList>
            <person name="Lixiong L."/>
        </authorList>
    </citation>
    <scope>NUCLEOTIDE SEQUENCE [LARGE SCALE GENOMIC DNA]</scope>
    <source>
        <strain evidence="3 4">SLN-3</strain>
    </source>
</reference>
<dbReference type="GO" id="GO:0004176">
    <property type="term" value="F:ATP-dependent peptidase activity"/>
    <property type="evidence" value="ECO:0007669"/>
    <property type="project" value="UniProtKB-UniRule"/>
</dbReference>
<dbReference type="SUPFAM" id="SSF50156">
    <property type="entry name" value="PDZ domain-like"/>
    <property type="match status" value="1"/>
</dbReference>
<gene>
    <name evidence="3" type="ORF">E2F48_16605</name>
</gene>
<dbReference type="Proteomes" id="UP000295411">
    <property type="component" value="Unassembled WGS sequence"/>
</dbReference>
<dbReference type="Gene3D" id="3.30.230.10">
    <property type="match status" value="1"/>
</dbReference>